<feature type="compositionally biased region" description="Low complexity" evidence="1">
    <location>
        <begin position="30"/>
        <end position="52"/>
    </location>
</feature>
<feature type="compositionally biased region" description="Low complexity" evidence="1">
    <location>
        <begin position="99"/>
        <end position="119"/>
    </location>
</feature>
<dbReference type="PROSITE" id="PS51257">
    <property type="entry name" value="PROKAR_LIPOPROTEIN"/>
    <property type="match status" value="1"/>
</dbReference>
<reference evidence="3" key="1">
    <citation type="submission" date="2016-10" db="EMBL/GenBank/DDBJ databases">
        <authorList>
            <person name="Varghese N."/>
            <person name="Submissions S."/>
        </authorList>
    </citation>
    <scope>NUCLEOTIDE SEQUENCE [LARGE SCALE GENOMIC DNA]</scope>
    <source>
        <strain evidence="3">ATCC 25963</strain>
    </source>
</reference>
<gene>
    <name evidence="2" type="ORF">SAMN02745121_04859</name>
</gene>
<keyword evidence="3" id="KW-1185">Reference proteome</keyword>
<dbReference type="OrthoDB" id="5513188at2"/>
<evidence type="ECO:0000256" key="1">
    <source>
        <dbReference type="SAM" id="MobiDB-lite"/>
    </source>
</evidence>
<feature type="region of interest" description="Disordered" evidence="1">
    <location>
        <begin position="22"/>
        <end position="119"/>
    </location>
</feature>
<name>A0A1I2BYZ4_9BACT</name>
<dbReference type="RefSeq" id="WP_143140810.1">
    <property type="nucleotide sequence ID" value="NZ_FOMX01000016.1"/>
</dbReference>
<feature type="compositionally biased region" description="Polar residues" evidence="1">
    <location>
        <begin position="53"/>
        <end position="81"/>
    </location>
</feature>
<evidence type="ECO:0000313" key="2">
    <source>
        <dbReference type="EMBL" id="SFE61224.1"/>
    </source>
</evidence>
<protein>
    <submittedName>
        <fullName evidence="2">Uncharacterized protein</fullName>
    </submittedName>
</protein>
<dbReference type="EMBL" id="FOMX01000016">
    <property type="protein sequence ID" value="SFE61224.1"/>
    <property type="molecule type" value="Genomic_DNA"/>
</dbReference>
<proteinExistence type="predicted"/>
<evidence type="ECO:0000313" key="3">
    <source>
        <dbReference type="Proteomes" id="UP000199400"/>
    </source>
</evidence>
<organism evidence="2 3">
    <name type="scientific">Nannocystis exedens</name>
    <dbReference type="NCBI Taxonomy" id="54"/>
    <lineage>
        <taxon>Bacteria</taxon>
        <taxon>Pseudomonadati</taxon>
        <taxon>Myxococcota</taxon>
        <taxon>Polyangia</taxon>
        <taxon>Nannocystales</taxon>
        <taxon>Nannocystaceae</taxon>
        <taxon>Nannocystis</taxon>
    </lineage>
</organism>
<accession>A0A1I2BYZ4</accession>
<dbReference type="Proteomes" id="UP000199400">
    <property type="component" value="Unassembled WGS sequence"/>
</dbReference>
<sequence>MKYRLPLSPALLLVLACSPKFEPGESASDSQTGTETAGTTSGSSGDGTVTMGHSQTSANPSDPVSTTAGQTVTTLPTSDGTTLVPVTEGSATDGDPSDTHSSTVSTVTTGIESTSIGSDSFSTGASCNDPLGQPQNSSCTDASGCGCESGKCFLVPALGGFCGECLGDDDCPDGGCTVANPIAGVGSVCNLGKAGDGCESDAACSDPTAQDCSPVLSVPGIITVATCGECKTDADCPAQAPHCTPDYDIPDFSGQKKCKAAGSVPNDAGCDFAGTGDQACASGFCGEANVMGLLKLGICGECNSDADCPVNQLCTDPGVDLDMGVLLGSVCQ</sequence>
<dbReference type="AlphaFoldDB" id="A0A1I2BYZ4"/>